<keyword evidence="4 6" id="KW-0472">Membrane</keyword>
<dbReference type="EMBL" id="CP043641">
    <property type="protein sequence ID" value="QNE36437.1"/>
    <property type="molecule type" value="Genomic_DNA"/>
</dbReference>
<dbReference type="InterPro" id="IPR050681">
    <property type="entry name" value="CDF/SLC30A"/>
</dbReference>
<feature type="transmembrane region" description="Helical" evidence="6">
    <location>
        <begin position="40"/>
        <end position="60"/>
    </location>
</feature>
<proteinExistence type="predicted"/>
<comment type="subcellular location">
    <subcellularLocation>
        <location evidence="1">Membrane</location>
        <topology evidence="1">Multi-pass membrane protein</topology>
    </subcellularLocation>
</comment>
<evidence type="ECO:0000256" key="3">
    <source>
        <dbReference type="ARBA" id="ARBA00022989"/>
    </source>
</evidence>
<feature type="region of interest" description="Disordered" evidence="5">
    <location>
        <begin position="1"/>
        <end position="33"/>
    </location>
</feature>
<sequence>MCGTIRRSRRWKNTPMAEPTKERVSGHPSRPPRWSQRRRLLIVLALNAALIVGLVVAGLLSNSMSVLAAAGDTAADCLALVLGLIAVALRDRRPDHPHAQRPIAIAALVNATLLLLVTLMVVIEAVSRLREGSPPVEGVPMVVVSLVTVVVMLAGAFVLGRSAAGEDVHMRSVLLDALADAAAAAAIAVAGVVILAAGGLYWLDPVLALAVSALIATAAVQLVVKAVAALRGRVVEFDGG</sequence>
<accession>A0A7G6YD72</accession>
<evidence type="ECO:0000256" key="5">
    <source>
        <dbReference type="SAM" id="MobiDB-lite"/>
    </source>
</evidence>
<evidence type="ECO:0000256" key="2">
    <source>
        <dbReference type="ARBA" id="ARBA00022692"/>
    </source>
</evidence>
<evidence type="ECO:0000313" key="8">
    <source>
        <dbReference type="EMBL" id="QNE36437.1"/>
    </source>
</evidence>
<evidence type="ECO:0000313" key="9">
    <source>
        <dbReference type="Proteomes" id="UP000515511"/>
    </source>
</evidence>
<feature type="domain" description="Cation efflux protein transmembrane" evidence="7">
    <location>
        <begin position="40"/>
        <end position="230"/>
    </location>
</feature>
<reference evidence="9" key="1">
    <citation type="submission" date="2019-09" db="EMBL/GenBank/DDBJ databases">
        <title>Antimicrobial potential of Antarctic Bacteria.</title>
        <authorList>
            <person name="Benaud N."/>
            <person name="Edwards R.J."/>
            <person name="Ferrari B.C."/>
        </authorList>
    </citation>
    <scope>NUCLEOTIDE SEQUENCE [LARGE SCALE GENOMIC DNA]</scope>
    <source>
        <strain evidence="9">INR9</strain>
    </source>
</reference>
<feature type="transmembrane region" description="Helical" evidence="6">
    <location>
        <begin position="181"/>
        <end position="203"/>
    </location>
</feature>
<dbReference type="KEGG" id="lse:F1C12_15840"/>
<dbReference type="InterPro" id="IPR058533">
    <property type="entry name" value="Cation_efflux_TM"/>
</dbReference>
<evidence type="ECO:0000259" key="7">
    <source>
        <dbReference type="Pfam" id="PF01545"/>
    </source>
</evidence>
<feature type="transmembrane region" description="Helical" evidence="6">
    <location>
        <begin position="101"/>
        <end position="126"/>
    </location>
</feature>
<dbReference type="NCBIfam" id="TIGR01297">
    <property type="entry name" value="CDF"/>
    <property type="match status" value="1"/>
</dbReference>
<feature type="transmembrane region" description="Helical" evidence="6">
    <location>
        <begin position="66"/>
        <end position="89"/>
    </location>
</feature>
<feature type="transmembrane region" description="Helical" evidence="6">
    <location>
        <begin position="209"/>
        <end position="230"/>
    </location>
</feature>
<dbReference type="Pfam" id="PF01545">
    <property type="entry name" value="Cation_efflux"/>
    <property type="match status" value="1"/>
</dbReference>
<protein>
    <submittedName>
        <fullName evidence="8">Cation transporter</fullName>
    </submittedName>
</protein>
<dbReference type="AlphaFoldDB" id="A0A7G6YD72"/>
<evidence type="ECO:0000256" key="1">
    <source>
        <dbReference type="ARBA" id="ARBA00004141"/>
    </source>
</evidence>
<dbReference type="SUPFAM" id="SSF161111">
    <property type="entry name" value="Cation efflux protein transmembrane domain-like"/>
    <property type="match status" value="1"/>
</dbReference>
<dbReference type="Gene3D" id="1.20.1510.10">
    <property type="entry name" value="Cation efflux protein transmembrane domain"/>
    <property type="match status" value="1"/>
</dbReference>
<keyword evidence="2 6" id="KW-0812">Transmembrane</keyword>
<evidence type="ECO:0000256" key="4">
    <source>
        <dbReference type="ARBA" id="ARBA00023136"/>
    </source>
</evidence>
<feature type="compositionally biased region" description="Basic residues" evidence="5">
    <location>
        <begin position="1"/>
        <end position="12"/>
    </location>
</feature>
<dbReference type="InterPro" id="IPR002524">
    <property type="entry name" value="Cation_efflux"/>
</dbReference>
<name>A0A7G6YD72_9MICO</name>
<feature type="transmembrane region" description="Helical" evidence="6">
    <location>
        <begin position="138"/>
        <end position="160"/>
    </location>
</feature>
<dbReference type="InterPro" id="IPR027469">
    <property type="entry name" value="Cation_efflux_TMD_sf"/>
</dbReference>
<evidence type="ECO:0000256" key="6">
    <source>
        <dbReference type="SAM" id="Phobius"/>
    </source>
</evidence>
<dbReference type="PANTHER" id="PTHR11562:SF17">
    <property type="entry name" value="RE54080P-RELATED"/>
    <property type="match status" value="1"/>
</dbReference>
<organism evidence="8 9">
    <name type="scientific">Leifsonia shinshuensis</name>
    <dbReference type="NCBI Taxonomy" id="150026"/>
    <lineage>
        <taxon>Bacteria</taxon>
        <taxon>Bacillati</taxon>
        <taxon>Actinomycetota</taxon>
        <taxon>Actinomycetes</taxon>
        <taxon>Micrococcales</taxon>
        <taxon>Microbacteriaceae</taxon>
        <taxon>Leifsonia</taxon>
    </lineage>
</organism>
<dbReference type="Proteomes" id="UP000515511">
    <property type="component" value="Chromosome"/>
</dbReference>
<dbReference type="GO" id="GO:0005385">
    <property type="term" value="F:zinc ion transmembrane transporter activity"/>
    <property type="evidence" value="ECO:0007669"/>
    <property type="project" value="TreeGrafter"/>
</dbReference>
<dbReference type="PANTHER" id="PTHR11562">
    <property type="entry name" value="CATION EFFLUX PROTEIN/ ZINC TRANSPORTER"/>
    <property type="match status" value="1"/>
</dbReference>
<gene>
    <name evidence="8" type="ORF">F1C12_15840</name>
</gene>
<dbReference type="GO" id="GO:0005886">
    <property type="term" value="C:plasma membrane"/>
    <property type="evidence" value="ECO:0007669"/>
    <property type="project" value="TreeGrafter"/>
</dbReference>
<keyword evidence="3 6" id="KW-1133">Transmembrane helix</keyword>